<proteinExistence type="inferred from homology"/>
<dbReference type="GO" id="GO:0006235">
    <property type="term" value="P:dTTP biosynthetic process"/>
    <property type="evidence" value="ECO:0007669"/>
    <property type="project" value="UniProtKB-UniRule"/>
</dbReference>
<dbReference type="CDD" id="cd01672">
    <property type="entry name" value="TMPK"/>
    <property type="match status" value="1"/>
</dbReference>
<evidence type="ECO:0000256" key="3">
    <source>
        <dbReference type="ARBA" id="ARBA00017144"/>
    </source>
</evidence>
<dbReference type="OrthoDB" id="9774907at2"/>
<evidence type="ECO:0000256" key="9">
    <source>
        <dbReference type="ARBA" id="ARBA00048743"/>
    </source>
</evidence>
<evidence type="ECO:0000313" key="13">
    <source>
        <dbReference type="EMBL" id="PSB56982.1"/>
    </source>
</evidence>
<keyword evidence="7 11" id="KW-0418">Kinase</keyword>
<dbReference type="InterPro" id="IPR027417">
    <property type="entry name" value="P-loop_NTPase"/>
</dbReference>
<comment type="catalytic activity">
    <reaction evidence="9 11">
        <text>dTMP + ATP = dTDP + ADP</text>
        <dbReference type="Rhea" id="RHEA:13517"/>
        <dbReference type="ChEBI" id="CHEBI:30616"/>
        <dbReference type="ChEBI" id="CHEBI:58369"/>
        <dbReference type="ChEBI" id="CHEBI:63528"/>
        <dbReference type="ChEBI" id="CHEBI:456216"/>
        <dbReference type="EC" id="2.7.4.9"/>
    </reaction>
</comment>
<dbReference type="GO" id="GO:0005524">
    <property type="term" value="F:ATP binding"/>
    <property type="evidence" value="ECO:0007669"/>
    <property type="project" value="UniProtKB-UniRule"/>
</dbReference>
<dbReference type="GO" id="GO:0006227">
    <property type="term" value="P:dUDP biosynthetic process"/>
    <property type="evidence" value="ECO:0007669"/>
    <property type="project" value="TreeGrafter"/>
</dbReference>
<gene>
    <name evidence="11" type="primary">tmk</name>
    <name evidence="13" type="ORF">C7B77_09950</name>
</gene>
<dbReference type="PANTHER" id="PTHR10344:SF4">
    <property type="entry name" value="UMP-CMP KINASE 2, MITOCHONDRIAL"/>
    <property type="match status" value="1"/>
</dbReference>
<sequence>MSGKFIVFEGVEGSGKSTQIQLAADWLQSLPGMGKSVIITREPGGTNLGRQIRQMLLNDPSNEIGNRTELLLYGADRAQHVESIVKPHLERGDLVLCDRFTDSTIAYQGYGRGFDRDEIDRINQLATGGLQSDLTFWLDLDVTIGLQRVGLRGQPDRMERANLDFHYRVRQGYQELANSYPNRIVRIDADRTAAVIQMEIQAILTQQEWFDLGRADTAIVKDARFPN</sequence>
<feature type="binding site" evidence="11">
    <location>
        <begin position="10"/>
        <end position="17"/>
    </location>
    <ligand>
        <name>ATP</name>
        <dbReference type="ChEBI" id="CHEBI:30616"/>
    </ligand>
</feature>
<evidence type="ECO:0000256" key="10">
    <source>
        <dbReference type="ARBA" id="ARBA00057735"/>
    </source>
</evidence>
<dbReference type="PROSITE" id="PS01331">
    <property type="entry name" value="THYMIDYLATE_KINASE"/>
    <property type="match status" value="1"/>
</dbReference>
<evidence type="ECO:0000313" key="14">
    <source>
        <dbReference type="Proteomes" id="UP000238937"/>
    </source>
</evidence>
<evidence type="ECO:0000256" key="11">
    <source>
        <dbReference type="HAMAP-Rule" id="MF_00165"/>
    </source>
</evidence>
<dbReference type="InterPro" id="IPR039430">
    <property type="entry name" value="Thymidylate_kin-like_dom"/>
</dbReference>
<comment type="similarity">
    <text evidence="1 11">Belongs to the thymidylate kinase family.</text>
</comment>
<dbReference type="NCBIfam" id="TIGR00041">
    <property type="entry name" value="DTMP_kinase"/>
    <property type="match status" value="1"/>
</dbReference>
<evidence type="ECO:0000256" key="6">
    <source>
        <dbReference type="ARBA" id="ARBA00022741"/>
    </source>
</evidence>
<evidence type="ECO:0000256" key="4">
    <source>
        <dbReference type="ARBA" id="ARBA00022679"/>
    </source>
</evidence>
<keyword evidence="6 11" id="KW-0547">Nucleotide-binding</keyword>
<dbReference type="FunFam" id="3.40.50.300:FF:000225">
    <property type="entry name" value="Thymidylate kinase"/>
    <property type="match status" value="1"/>
</dbReference>
<keyword evidence="4 11" id="KW-0808">Transferase</keyword>
<reference evidence="13 14" key="1">
    <citation type="submission" date="2018-03" db="EMBL/GenBank/DDBJ databases">
        <title>The ancient ancestry and fast evolution of plastids.</title>
        <authorList>
            <person name="Moore K.R."/>
            <person name="Magnabosco C."/>
            <person name="Momper L."/>
            <person name="Gold D.A."/>
            <person name="Bosak T."/>
            <person name="Fournier G.P."/>
        </authorList>
    </citation>
    <scope>NUCLEOTIDE SEQUENCE [LARGE SCALE GENOMIC DNA]</scope>
    <source>
        <strain evidence="13 14">CCALA 037</strain>
    </source>
</reference>
<feature type="domain" description="Thymidylate kinase-like" evidence="12">
    <location>
        <begin position="8"/>
        <end position="200"/>
    </location>
</feature>
<dbReference type="GO" id="GO:0006233">
    <property type="term" value="P:dTDP biosynthetic process"/>
    <property type="evidence" value="ECO:0007669"/>
    <property type="project" value="InterPro"/>
</dbReference>
<evidence type="ECO:0000256" key="5">
    <source>
        <dbReference type="ARBA" id="ARBA00022727"/>
    </source>
</evidence>
<accession>A0A2T1GH21</accession>
<comment type="caution">
    <text evidence="13">The sequence shown here is derived from an EMBL/GenBank/DDBJ whole genome shotgun (WGS) entry which is preliminary data.</text>
</comment>
<comment type="function">
    <text evidence="10 11">Phosphorylation of dTMP to form dTDP in both de novo and salvage pathways of dTTP synthesis.</text>
</comment>
<dbReference type="GO" id="GO:0005829">
    <property type="term" value="C:cytosol"/>
    <property type="evidence" value="ECO:0007669"/>
    <property type="project" value="TreeGrafter"/>
</dbReference>
<dbReference type="EMBL" id="PVWO01000098">
    <property type="protein sequence ID" value="PSB56982.1"/>
    <property type="molecule type" value="Genomic_DNA"/>
</dbReference>
<dbReference type="HAMAP" id="MF_00165">
    <property type="entry name" value="Thymidylate_kinase"/>
    <property type="match status" value="1"/>
</dbReference>
<dbReference type="InterPro" id="IPR018094">
    <property type="entry name" value="Thymidylate_kinase"/>
</dbReference>
<dbReference type="AlphaFoldDB" id="A0A2T1GH21"/>
<evidence type="ECO:0000256" key="7">
    <source>
        <dbReference type="ARBA" id="ARBA00022777"/>
    </source>
</evidence>
<dbReference type="InterPro" id="IPR018095">
    <property type="entry name" value="Thymidylate_kin_CS"/>
</dbReference>
<dbReference type="Gene3D" id="3.40.50.300">
    <property type="entry name" value="P-loop containing nucleotide triphosphate hydrolases"/>
    <property type="match status" value="1"/>
</dbReference>
<dbReference type="GO" id="GO:0004798">
    <property type="term" value="F:dTMP kinase activity"/>
    <property type="evidence" value="ECO:0007669"/>
    <property type="project" value="UniProtKB-UniRule"/>
</dbReference>
<organism evidence="13 14">
    <name type="scientific">Chamaesiphon polymorphus CCALA 037</name>
    <dbReference type="NCBI Taxonomy" id="2107692"/>
    <lineage>
        <taxon>Bacteria</taxon>
        <taxon>Bacillati</taxon>
        <taxon>Cyanobacteriota</taxon>
        <taxon>Cyanophyceae</taxon>
        <taxon>Gomontiellales</taxon>
        <taxon>Chamaesiphonaceae</taxon>
        <taxon>Chamaesiphon</taxon>
    </lineage>
</organism>
<dbReference type="SUPFAM" id="SSF52540">
    <property type="entry name" value="P-loop containing nucleoside triphosphate hydrolases"/>
    <property type="match status" value="1"/>
</dbReference>
<evidence type="ECO:0000256" key="1">
    <source>
        <dbReference type="ARBA" id="ARBA00009776"/>
    </source>
</evidence>
<evidence type="ECO:0000256" key="8">
    <source>
        <dbReference type="ARBA" id="ARBA00022840"/>
    </source>
</evidence>
<dbReference type="EC" id="2.7.4.9" evidence="2 11"/>
<keyword evidence="8 11" id="KW-0067">ATP-binding</keyword>
<dbReference type="Proteomes" id="UP000238937">
    <property type="component" value="Unassembled WGS sequence"/>
</dbReference>
<evidence type="ECO:0000256" key="2">
    <source>
        <dbReference type="ARBA" id="ARBA00012980"/>
    </source>
</evidence>
<dbReference type="RefSeq" id="WP_106303582.1">
    <property type="nucleotide sequence ID" value="NZ_PVWO01000098.1"/>
</dbReference>
<keyword evidence="5 11" id="KW-0545">Nucleotide biosynthesis</keyword>
<evidence type="ECO:0000259" key="12">
    <source>
        <dbReference type="Pfam" id="PF02223"/>
    </source>
</evidence>
<keyword evidence="14" id="KW-1185">Reference proteome</keyword>
<name>A0A2T1GH21_9CYAN</name>
<protein>
    <recommendedName>
        <fullName evidence="3 11">Thymidylate kinase</fullName>
        <ecNumber evidence="2 11">2.7.4.9</ecNumber>
    </recommendedName>
    <alternativeName>
        <fullName evidence="11">dTMP kinase</fullName>
    </alternativeName>
</protein>
<dbReference type="Pfam" id="PF02223">
    <property type="entry name" value="Thymidylate_kin"/>
    <property type="match status" value="1"/>
</dbReference>
<dbReference type="PANTHER" id="PTHR10344">
    <property type="entry name" value="THYMIDYLATE KINASE"/>
    <property type="match status" value="1"/>
</dbReference>